<evidence type="ECO:0000256" key="4">
    <source>
        <dbReference type="ARBA" id="ARBA00023136"/>
    </source>
</evidence>
<dbReference type="InterPro" id="IPR051533">
    <property type="entry name" value="WaaL-like"/>
</dbReference>
<dbReference type="AlphaFoldDB" id="A0AB73C567"/>
<sequence>MKVKKFFNENNITAILVYIFVITRLLRNSIFYESKTIGGIWNYISLYFLLSYLFSMFYKLKYNKKRLIYDMYVMYILMSGFLFQISFIFEEVYDLVMMPFYIYIYIYIYRIKYINISYISKKYISLFYIVTIINIITFFLYIKGKIAFLMVSNVYYSLCLYPLTLLNKKLNKLSTFLLFVALLLSNKRAGLLAFILGIFLYVFFCKFLKIRHIFIILFMGFALFIGTELMMRKIELRIVKRISISAITKDKGSGRLDIYSELLKSYISSSKIEKLIGIKRNKIVENTGHKNAHNDFIEILYTKGIIGLILFSLIYIKLFWNIIEMKKEKYEYLGHYVMIMFFNFILSMLSVYFIDFGYSIVGAMVTGYIVLDFDRRKINEKIRG</sequence>
<feature type="transmembrane region" description="Helical" evidence="5">
    <location>
        <begin position="38"/>
        <end position="60"/>
    </location>
</feature>
<keyword evidence="2 5" id="KW-0812">Transmembrane</keyword>
<keyword evidence="3 5" id="KW-1133">Transmembrane helix</keyword>
<dbReference type="PANTHER" id="PTHR37422">
    <property type="entry name" value="TEICHURONIC ACID BIOSYNTHESIS PROTEIN TUAE"/>
    <property type="match status" value="1"/>
</dbReference>
<name>A0AB73C567_9FUSO</name>
<dbReference type="RefSeq" id="WP_035904863.1">
    <property type="nucleotide sequence ID" value="NZ_JAAH01000024.1"/>
</dbReference>
<dbReference type="Pfam" id="PF04932">
    <property type="entry name" value="Wzy_C"/>
    <property type="match status" value="1"/>
</dbReference>
<dbReference type="EMBL" id="JAAH01000024">
    <property type="protein sequence ID" value="KDE73231.1"/>
    <property type="molecule type" value="Genomic_DNA"/>
</dbReference>
<reference evidence="7 8" key="1">
    <citation type="submission" date="2014-01" db="EMBL/GenBank/DDBJ databases">
        <title>Comparative genomics of Fusobacterium necrophorum wild isolates.</title>
        <authorList>
            <person name="Kittichotirat W."/>
            <person name="Bumgarner R.E."/>
            <person name="Lawrence P."/>
        </authorList>
    </citation>
    <scope>NUCLEOTIDE SEQUENCE [LARGE SCALE GENOMIC DNA]</scope>
    <source>
        <strain evidence="7 8">DJ-2</strain>
    </source>
</reference>
<comment type="subcellular location">
    <subcellularLocation>
        <location evidence="1">Membrane</location>
        <topology evidence="1">Multi-pass membrane protein</topology>
    </subcellularLocation>
</comment>
<accession>A0AB73C567</accession>
<evidence type="ECO:0000259" key="6">
    <source>
        <dbReference type="Pfam" id="PF04932"/>
    </source>
</evidence>
<feature type="transmembrane region" description="Helical" evidence="5">
    <location>
        <begin position="340"/>
        <end position="371"/>
    </location>
</feature>
<evidence type="ECO:0000256" key="3">
    <source>
        <dbReference type="ARBA" id="ARBA00022989"/>
    </source>
</evidence>
<evidence type="ECO:0000256" key="1">
    <source>
        <dbReference type="ARBA" id="ARBA00004141"/>
    </source>
</evidence>
<evidence type="ECO:0000256" key="5">
    <source>
        <dbReference type="SAM" id="Phobius"/>
    </source>
</evidence>
<feature type="transmembrane region" description="Helical" evidence="5">
    <location>
        <begin position="123"/>
        <end position="140"/>
    </location>
</feature>
<dbReference type="PANTHER" id="PTHR37422:SF13">
    <property type="entry name" value="LIPOPOLYSACCHARIDE BIOSYNTHESIS PROTEIN PA4999-RELATED"/>
    <property type="match status" value="1"/>
</dbReference>
<protein>
    <recommendedName>
        <fullName evidence="6">O-antigen ligase-related domain-containing protein</fullName>
    </recommendedName>
</protein>
<feature type="transmembrane region" description="Helical" evidence="5">
    <location>
        <begin position="146"/>
        <end position="164"/>
    </location>
</feature>
<dbReference type="GO" id="GO:0016020">
    <property type="term" value="C:membrane"/>
    <property type="evidence" value="ECO:0007669"/>
    <property type="project" value="UniProtKB-SubCell"/>
</dbReference>
<feature type="transmembrane region" description="Helical" evidence="5">
    <location>
        <begin position="210"/>
        <end position="231"/>
    </location>
</feature>
<feature type="transmembrane region" description="Helical" evidence="5">
    <location>
        <begin position="72"/>
        <end position="89"/>
    </location>
</feature>
<feature type="transmembrane region" description="Helical" evidence="5">
    <location>
        <begin position="95"/>
        <end position="111"/>
    </location>
</feature>
<feature type="domain" description="O-antigen ligase-related" evidence="6">
    <location>
        <begin position="174"/>
        <end position="311"/>
    </location>
</feature>
<evidence type="ECO:0000313" key="8">
    <source>
        <dbReference type="Proteomes" id="UP000027058"/>
    </source>
</evidence>
<evidence type="ECO:0000256" key="2">
    <source>
        <dbReference type="ARBA" id="ARBA00022692"/>
    </source>
</evidence>
<evidence type="ECO:0000313" key="7">
    <source>
        <dbReference type="EMBL" id="KDE73231.1"/>
    </source>
</evidence>
<feature type="transmembrane region" description="Helical" evidence="5">
    <location>
        <begin position="176"/>
        <end position="204"/>
    </location>
</feature>
<organism evidence="7 8">
    <name type="scientific">Fusobacterium necrophorum DJ-2</name>
    <dbReference type="NCBI Taxonomy" id="1441737"/>
    <lineage>
        <taxon>Bacteria</taxon>
        <taxon>Fusobacteriati</taxon>
        <taxon>Fusobacteriota</taxon>
        <taxon>Fusobacteriia</taxon>
        <taxon>Fusobacteriales</taxon>
        <taxon>Fusobacteriaceae</taxon>
        <taxon>Fusobacterium</taxon>
    </lineage>
</organism>
<gene>
    <name evidence="7" type="ORF">FUSO8_02190</name>
</gene>
<comment type="caution">
    <text evidence="7">The sequence shown here is derived from an EMBL/GenBank/DDBJ whole genome shotgun (WGS) entry which is preliminary data.</text>
</comment>
<keyword evidence="4 5" id="KW-0472">Membrane</keyword>
<dbReference type="Proteomes" id="UP000027058">
    <property type="component" value="Unassembled WGS sequence"/>
</dbReference>
<feature type="transmembrane region" description="Helical" evidence="5">
    <location>
        <begin position="12"/>
        <end position="32"/>
    </location>
</feature>
<feature type="transmembrane region" description="Helical" evidence="5">
    <location>
        <begin position="300"/>
        <end position="320"/>
    </location>
</feature>
<dbReference type="InterPro" id="IPR007016">
    <property type="entry name" value="O-antigen_ligase-rel_domated"/>
</dbReference>
<proteinExistence type="predicted"/>